<gene>
    <name evidence="2" type="ORF">CSUB01_11930</name>
</gene>
<keyword evidence="3" id="KW-1185">Reference proteome</keyword>
<sequence length="252" mass="27838">MRREDYHATSEEIEEALRSHEHSPVAGHAVAGAAHASGTGLLDAPLIDFREGMDNPRITTESTANEGPAGVAGGTANPHNDSEVREQENCQSAVRNIQLSLAKGKATLVNPSDSLQTPSPAIASSSPEVRDAEHVTSARRSDRQGKAQVQFMYRVISHHPRHESRIWKPKGRFQTKTLADLESELSLDLDASHTKLLRFTLEAPGVWAEQSVNRGHEDEFDVMKQHFLGWIRKHIAKKVNGDRILVQIEIEA</sequence>
<evidence type="ECO:0000313" key="3">
    <source>
        <dbReference type="Proteomes" id="UP000027238"/>
    </source>
</evidence>
<feature type="non-terminal residue" evidence="2">
    <location>
        <position position="252"/>
    </location>
</feature>
<dbReference type="AlphaFoldDB" id="A0A066XQS8"/>
<dbReference type="eggNOG" id="ENOG502T4QZ">
    <property type="taxonomic scope" value="Eukaryota"/>
</dbReference>
<comment type="caution">
    <text evidence="2">The sequence shown here is derived from an EMBL/GenBank/DDBJ whole genome shotgun (WGS) entry which is preliminary data.</text>
</comment>
<name>A0A066XQS8_COLSU</name>
<dbReference type="Proteomes" id="UP000027238">
    <property type="component" value="Unassembled WGS sequence"/>
</dbReference>
<accession>A0A066XQS8</accession>
<dbReference type="EMBL" id="JMSE01000406">
    <property type="protein sequence ID" value="KDN70059.1"/>
    <property type="molecule type" value="Genomic_DNA"/>
</dbReference>
<feature type="region of interest" description="Disordered" evidence="1">
    <location>
        <begin position="1"/>
        <end position="22"/>
    </location>
</feature>
<organism evidence="2 3">
    <name type="scientific">Colletotrichum sublineola</name>
    <name type="common">Sorghum anthracnose fungus</name>
    <dbReference type="NCBI Taxonomy" id="1173701"/>
    <lineage>
        <taxon>Eukaryota</taxon>
        <taxon>Fungi</taxon>
        <taxon>Dikarya</taxon>
        <taxon>Ascomycota</taxon>
        <taxon>Pezizomycotina</taxon>
        <taxon>Sordariomycetes</taxon>
        <taxon>Hypocreomycetidae</taxon>
        <taxon>Glomerellales</taxon>
        <taxon>Glomerellaceae</taxon>
        <taxon>Colletotrichum</taxon>
        <taxon>Colletotrichum graminicola species complex</taxon>
    </lineage>
</organism>
<feature type="compositionally biased region" description="Polar residues" evidence="1">
    <location>
        <begin position="109"/>
        <end position="127"/>
    </location>
</feature>
<protein>
    <submittedName>
        <fullName evidence="2">Uncharacterized protein</fullName>
    </submittedName>
</protein>
<dbReference type="OrthoDB" id="10540650at2759"/>
<feature type="region of interest" description="Disordered" evidence="1">
    <location>
        <begin position="56"/>
        <end position="89"/>
    </location>
</feature>
<feature type="region of interest" description="Disordered" evidence="1">
    <location>
        <begin position="109"/>
        <end position="131"/>
    </location>
</feature>
<evidence type="ECO:0000256" key="1">
    <source>
        <dbReference type="SAM" id="MobiDB-lite"/>
    </source>
</evidence>
<evidence type="ECO:0000313" key="2">
    <source>
        <dbReference type="EMBL" id="KDN70059.1"/>
    </source>
</evidence>
<proteinExistence type="predicted"/>
<dbReference type="HOGENOM" id="CLU_1104911_0_0_1"/>
<reference evidence="3" key="1">
    <citation type="journal article" date="2014" name="Genome Announc.">
        <title>Draft genome sequence of Colletotrichum sublineola, a destructive pathogen of cultivated sorghum.</title>
        <authorList>
            <person name="Baroncelli R."/>
            <person name="Sanz-Martin J.M."/>
            <person name="Rech G.E."/>
            <person name="Sukno S.A."/>
            <person name="Thon M.R."/>
        </authorList>
    </citation>
    <scope>NUCLEOTIDE SEQUENCE [LARGE SCALE GENOMIC DNA]</scope>
    <source>
        <strain evidence="3">TX430BB</strain>
    </source>
</reference>